<feature type="non-terminal residue" evidence="2">
    <location>
        <position position="176"/>
    </location>
</feature>
<organism evidence="2">
    <name type="scientific">Clastoptera arizonana</name>
    <name type="common">Arizona spittle bug</name>
    <dbReference type="NCBI Taxonomy" id="38151"/>
    <lineage>
        <taxon>Eukaryota</taxon>
        <taxon>Metazoa</taxon>
        <taxon>Ecdysozoa</taxon>
        <taxon>Arthropoda</taxon>
        <taxon>Hexapoda</taxon>
        <taxon>Insecta</taxon>
        <taxon>Pterygota</taxon>
        <taxon>Neoptera</taxon>
        <taxon>Paraneoptera</taxon>
        <taxon>Hemiptera</taxon>
        <taxon>Auchenorrhyncha</taxon>
        <taxon>Cercopoidea</taxon>
        <taxon>Clastopteridae</taxon>
        <taxon>Clastoptera</taxon>
    </lineage>
</organism>
<gene>
    <name evidence="2" type="ORF">g.603</name>
</gene>
<protein>
    <submittedName>
        <fullName evidence="2">Uncharacterized protein</fullName>
    </submittedName>
</protein>
<feature type="non-terminal residue" evidence="2">
    <location>
        <position position="1"/>
    </location>
</feature>
<dbReference type="AlphaFoldDB" id="A0A1B6CWS8"/>
<feature type="region of interest" description="Disordered" evidence="1">
    <location>
        <begin position="1"/>
        <end position="176"/>
    </location>
</feature>
<name>A0A1B6CWS8_9HEMI</name>
<reference evidence="2" key="1">
    <citation type="submission" date="2015-12" db="EMBL/GenBank/DDBJ databases">
        <title>De novo transcriptome assembly of four potential Pierce s Disease insect vectors from Arizona vineyards.</title>
        <authorList>
            <person name="Tassone E.E."/>
        </authorList>
    </citation>
    <scope>NUCLEOTIDE SEQUENCE</scope>
</reference>
<feature type="compositionally biased region" description="Polar residues" evidence="1">
    <location>
        <begin position="127"/>
        <end position="136"/>
    </location>
</feature>
<accession>A0A1B6CWS8</accession>
<feature type="compositionally biased region" description="Basic and acidic residues" evidence="1">
    <location>
        <begin position="31"/>
        <end position="50"/>
    </location>
</feature>
<proteinExistence type="predicted"/>
<sequence length="176" mass="19001">SPVLPAGKRTPVQVTKETMTPGMVRSPAMHDGFRAEEWASHQRHTPEEKPAMSNGIVGEASSEESSGECPCGRSRKTRESPRRKTGGGRSPTSHIRTRRRSNSGEDNGRRRCSIVAKSPSPVAPNEDASTLRTNTRLCPHDIARSPGGSPNRRGKVKGITSPDSARLKALSAESLR</sequence>
<evidence type="ECO:0000313" key="2">
    <source>
        <dbReference type="EMBL" id="JAS17897.1"/>
    </source>
</evidence>
<evidence type="ECO:0000256" key="1">
    <source>
        <dbReference type="SAM" id="MobiDB-lite"/>
    </source>
</evidence>
<dbReference type="EMBL" id="GEDC01019401">
    <property type="protein sequence ID" value="JAS17897.1"/>
    <property type="molecule type" value="Transcribed_RNA"/>
</dbReference>